<comment type="pathway">
    <text evidence="7 9">Lipid metabolism; fatty acid biosynthesis.</text>
</comment>
<evidence type="ECO:0000256" key="1">
    <source>
        <dbReference type="ARBA" id="ARBA00022450"/>
    </source>
</evidence>
<dbReference type="AlphaFoldDB" id="A0A7S8E6C3"/>
<keyword evidence="3 7" id="KW-0597">Phosphoprotein</keyword>
<evidence type="ECO:0000256" key="9">
    <source>
        <dbReference type="RuleBase" id="RU003545"/>
    </source>
</evidence>
<dbReference type="PROSITE" id="PS50075">
    <property type="entry name" value="CARRIER"/>
    <property type="match status" value="1"/>
</dbReference>
<keyword evidence="4 7" id="KW-0276">Fatty acid metabolism</keyword>
<reference evidence="11 12" key="1">
    <citation type="submission" date="2020-02" db="EMBL/GenBank/DDBJ databases">
        <authorList>
            <person name="Zheng R.K."/>
            <person name="Sun C.M."/>
        </authorList>
    </citation>
    <scope>NUCLEOTIDE SEQUENCE [LARGE SCALE GENOMIC DNA]</scope>
    <source>
        <strain evidence="12">rifampicinis</strain>
    </source>
</reference>
<dbReference type="GO" id="GO:0016020">
    <property type="term" value="C:membrane"/>
    <property type="evidence" value="ECO:0007669"/>
    <property type="project" value="GOC"/>
</dbReference>
<dbReference type="PANTHER" id="PTHR20863">
    <property type="entry name" value="ACYL CARRIER PROTEIN"/>
    <property type="match status" value="1"/>
</dbReference>
<dbReference type="HAMAP" id="MF_01217">
    <property type="entry name" value="Acyl_carrier"/>
    <property type="match status" value="1"/>
</dbReference>
<evidence type="ECO:0000256" key="5">
    <source>
        <dbReference type="ARBA" id="ARBA00023098"/>
    </source>
</evidence>
<comment type="function">
    <text evidence="7 9">Carrier of the growing fatty acid chain in fatty acid biosynthesis.</text>
</comment>
<evidence type="ECO:0000256" key="6">
    <source>
        <dbReference type="ARBA" id="ARBA00023160"/>
    </source>
</evidence>
<name>A0A7S8E6C3_9CHLR</name>
<accession>A0A7S8E6C3</accession>
<evidence type="ECO:0000313" key="12">
    <source>
        <dbReference type="Proteomes" id="UP000594468"/>
    </source>
</evidence>
<proteinExistence type="inferred from homology"/>
<evidence type="ECO:0000259" key="10">
    <source>
        <dbReference type="PROSITE" id="PS50075"/>
    </source>
</evidence>
<comment type="PTM">
    <text evidence="9">4'-phosphopantetheine is transferred from CoA to a specific serine of apo-ACP by acpS.</text>
</comment>
<evidence type="ECO:0000313" key="11">
    <source>
        <dbReference type="EMBL" id="QPC81186.1"/>
    </source>
</evidence>
<keyword evidence="7" id="KW-0963">Cytoplasm</keyword>
<dbReference type="GO" id="GO:0009245">
    <property type="term" value="P:lipid A biosynthetic process"/>
    <property type="evidence" value="ECO:0007669"/>
    <property type="project" value="TreeGrafter"/>
</dbReference>
<comment type="subcellular location">
    <subcellularLocation>
        <location evidence="7">Cytoplasm</location>
    </subcellularLocation>
</comment>
<dbReference type="InterPro" id="IPR036736">
    <property type="entry name" value="ACP-like_sf"/>
</dbReference>
<organism evidence="11 12">
    <name type="scientific">Phototrophicus methaneseepsis</name>
    <dbReference type="NCBI Taxonomy" id="2710758"/>
    <lineage>
        <taxon>Bacteria</taxon>
        <taxon>Bacillati</taxon>
        <taxon>Chloroflexota</taxon>
        <taxon>Candidatus Thermofontia</taxon>
        <taxon>Phototrophicales</taxon>
        <taxon>Phototrophicaceae</taxon>
        <taxon>Phototrophicus</taxon>
    </lineage>
</organism>
<feature type="domain" description="Carrier" evidence="10">
    <location>
        <begin position="2"/>
        <end position="77"/>
    </location>
</feature>
<dbReference type="KEGG" id="pmet:G4Y79_15905"/>
<evidence type="ECO:0000256" key="2">
    <source>
        <dbReference type="ARBA" id="ARBA00022516"/>
    </source>
</evidence>
<evidence type="ECO:0000256" key="4">
    <source>
        <dbReference type="ARBA" id="ARBA00022832"/>
    </source>
</evidence>
<dbReference type="GO" id="GO:0005829">
    <property type="term" value="C:cytosol"/>
    <property type="evidence" value="ECO:0007669"/>
    <property type="project" value="TreeGrafter"/>
</dbReference>
<dbReference type="NCBIfam" id="NF002150">
    <property type="entry name" value="PRK00982.1-4"/>
    <property type="match status" value="1"/>
</dbReference>
<dbReference type="InterPro" id="IPR009081">
    <property type="entry name" value="PP-bd_ACP"/>
</dbReference>
<dbReference type="UniPathway" id="UPA00094"/>
<dbReference type="EMBL" id="CP062983">
    <property type="protein sequence ID" value="QPC81186.1"/>
    <property type="molecule type" value="Genomic_DNA"/>
</dbReference>
<evidence type="ECO:0000256" key="8">
    <source>
        <dbReference type="NCBIfam" id="TIGR00517"/>
    </source>
</evidence>
<dbReference type="NCBIfam" id="TIGR00517">
    <property type="entry name" value="acyl_carrier"/>
    <property type="match status" value="1"/>
</dbReference>
<dbReference type="RefSeq" id="WP_195169259.1">
    <property type="nucleotide sequence ID" value="NZ_CP062983.1"/>
</dbReference>
<evidence type="ECO:0000256" key="3">
    <source>
        <dbReference type="ARBA" id="ARBA00022553"/>
    </source>
</evidence>
<dbReference type="SUPFAM" id="SSF47336">
    <property type="entry name" value="ACP-like"/>
    <property type="match status" value="1"/>
</dbReference>
<dbReference type="GO" id="GO:0000035">
    <property type="term" value="F:acyl binding"/>
    <property type="evidence" value="ECO:0007669"/>
    <property type="project" value="TreeGrafter"/>
</dbReference>
<evidence type="ECO:0000256" key="7">
    <source>
        <dbReference type="HAMAP-Rule" id="MF_01217"/>
    </source>
</evidence>
<protein>
    <recommendedName>
        <fullName evidence="7 8">Acyl carrier protein</fullName>
        <shortName evidence="7">ACP</shortName>
    </recommendedName>
</protein>
<keyword evidence="5 7" id="KW-0443">Lipid metabolism</keyword>
<feature type="modified residue" description="O-(pantetheine 4'-phosphoryl)serine" evidence="7">
    <location>
        <position position="37"/>
    </location>
</feature>
<keyword evidence="2 7" id="KW-0444">Lipid biosynthesis</keyword>
<dbReference type="GO" id="GO:0000036">
    <property type="term" value="F:acyl carrier activity"/>
    <property type="evidence" value="ECO:0007669"/>
    <property type="project" value="UniProtKB-UniRule"/>
</dbReference>
<keyword evidence="1 7" id="KW-0596">Phosphopantetheine</keyword>
<dbReference type="PANTHER" id="PTHR20863:SF76">
    <property type="entry name" value="CARRIER DOMAIN-CONTAINING PROTEIN"/>
    <property type="match status" value="1"/>
</dbReference>
<dbReference type="NCBIfam" id="NF002148">
    <property type="entry name" value="PRK00982.1-2"/>
    <property type="match status" value="1"/>
</dbReference>
<keyword evidence="12" id="KW-1185">Reference proteome</keyword>
<dbReference type="Gene3D" id="1.10.1200.10">
    <property type="entry name" value="ACP-like"/>
    <property type="match status" value="1"/>
</dbReference>
<comment type="similarity">
    <text evidence="7">Belongs to the acyl carrier protein (ACP) family.</text>
</comment>
<keyword evidence="6 7" id="KW-0275">Fatty acid biosynthesis</keyword>
<gene>
    <name evidence="7" type="primary">acpP</name>
    <name evidence="11" type="ORF">G4Y79_15905</name>
</gene>
<dbReference type="Pfam" id="PF00550">
    <property type="entry name" value="PP-binding"/>
    <property type="match status" value="1"/>
</dbReference>
<comment type="PTM">
    <text evidence="7">4'-phosphopantetheine is transferred from CoA to a specific serine of apo-ACP by AcpS. This modification is essential for activity because fatty acids are bound in thioester linkage to the sulfhydryl of the prosthetic group.</text>
</comment>
<dbReference type="Proteomes" id="UP000594468">
    <property type="component" value="Chromosome"/>
</dbReference>
<sequence length="78" mass="8800">MANIQERITAIVIDVLGVDESRVVPDARFREDLEADSLDLVELIMQFEEEFGGEISDEDAQKIETVGQAVTYIETHMD</sequence>
<dbReference type="NCBIfam" id="NF002151">
    <property type="entry name" value="PRK00982.1-5"/>
    <property type="match status" value="1"/>
</dbReference>
<dbReference type="InterPro" id="IPR003231">
    <property type="entry name" value="ACP"/>
</dbReference>